<feature type="coiled-coil region" evidence="1">
    <location>
        <begin position="279"/>
        <end position="348"/>
    </location>
</feature>
<keyword evidence="4" id="KW-1185">Reference proteome</keyword>
<feature type="region of interest" description="Disordered" evidence="2">
    <location>
        <begin position="196"/>
        <end position="218"/>
    </location>
</feature>
<organism evidence="3 4">
    <name type="scientific">Coccomyxa viridis</name>
    <dbReference type="NCBI Taxonomy" id="1274662"/>
    <lineage>
        <taxon>Eukaryota</taxon>
        <taxon>Viridiplantae</taxon>
        <taxon>Chlorophyta</taxon>
        <taxon>core chlorophytes</taxon>
        <taxon>Trebouxiophyceae</taxon>
        <taxon>Trebouxiophyceae incertae sedis</taxon>
        <taxon>Coccomyxaceae</taxon>
        <taxon>Coccomyxa</taxon>
    </lineage>
</organism>
<feature type="region of interest" description="Disordered" evidence="2">
    <location>
        <begin position="1010"/>
        <end position="1042"/>
    </location>
</feature>
<feature type="compositionally biased region" description="Polar residues" evidence="2">
    <location>
        <begin position="200"/>
        <end position="218"/>
    </location>
</feature>
<evidence type="ECO:0000313" key="4">
    <source>
        <dbReference type="Proteomes" id="UP001497392"/>
    </source>
</evidence>
<feature type="region of interest" description="Disordered" evidence="2">
    <location>
        <begin position="664"/>
        <end position="685"/>
    </location>
</feature>
<name>A0ABP1FJ97_9CHLO</name>
<evidence type="ECO:0000256" key="2">
    <source>
        <dbReference type="SAM" id="MobiDB-lite"/>
    </source>
</evidence>
<reference evidence="3 4" key="1">
    <citation type="submission" date="2024-06" db="EMBL/GenBank/DDBJ databases">
        <authorList>
            <person name="Kraege A."/>
            <person name="Thomma B."/>
        </authorList>
    </citation>
    <scope>NUCLEOTIDE SEQUENCE [LARGE SCALE GENOMIC DNA]</scope>
</reference>
<gene>
    <name evidence="3" type="primary">g1069</name>
    <name evidence="3" type="ORF">VP750_LOCUS928</name>
</gene>
<feature type="coiled-coil region" evidence="1">
    <location>
        <begin position="381"/>
        <end position="408"/>
    </location>
</feature>
<feature type="region of interest" description="Disordered" evidence="2">
    <location>
        <begin position="244"/>
        <end position="263"/>
    </location>
</feature>
<protein>
    <submittedName>
        <fullName evidence="3">G1069 protein</fullName>
    </submittedName>
</protein>
<feature type="region of interest" description="Disordered" evidence="2">
    <location>
        <begin position="852"/>
        <end position="890"/>
    </location>
</feature>
<evidence type="ECO:0000313" key="3">
    <source>
        <dbReference type="EMBL" id="CAL5219269.1"/>
    </source>
</evidence>
<feature type="compositionally biased region" description="Polar residues" evidence="2">
    <location>
        <begin position="1010"/>
        <end position="1029"/>
    </location>
</feature>
<proteinExistence type="predicted"/>
<evidence type="ECO:0000256" key="1">
    <source>
        <dbReference type="SAM" id="Coils"/>
    </source>
</evidence>
<accession>A0ABP1FJ97</accession>
<keyword evidence="1" id="KW-0175">Coiled coil</keyword>
<dbReference type="Proteomes" id="UP001497392">
    <property type="component" value="Unassembled WGS sequence"/>
</dbReference>
<comment type="caution">
    <text evidence="3">The sequence shown here is derived from an EMBL/GenBank/DDBJ whole genome shotgun (WGS) entry which is preliminary data.</text>
</comment>
<feature type="region of interest" description="Disordered" evidence="2">
    <location>
        <begin position="548"/>
        <end position="588"/>
    </location>
</feature>
<feature type="region of interest" description="Disordered" evidence="2">
    <location>
        <begin position="20"/>
        <end position="41"/>
    </location>
</feature>
<feature type="compositionally biased region" description="Polar residues" evidence="2">
    <location>
        <begin position="852"/>
        <end position="861"/>
    </location>
</feature>
<sequence>MNRGDSLAELPRAFARQSAALGLAQESRESEGGSSEASSHVDQLISAFEHITAQQPKTVASDAGHRRQAVQATTLKQLSEASPMKEKASLHQQLVALQEDLQAKQALIVAQRKDLDYRQHLLQYAAGAARREVLELRTHKERAATALAAAQQQITDLTSALAEAGAVPAKSHVASTQEGQGESAMLYEERMLDSAHMAQSEATSGELSLPSTPQRSAVSLQEAAAVSRSQAVRHRVQGHTVSVSLLSDSEDEHRPEEATSSPSVHVDLRLQQHEQPASVQQLRSQLLEQQQLCEALQSRAAQLEAELGAKEAQRVALLAEVALLRSQGAKAEQRIAVLESEVVALMAQAEQGSYEHELAQKEIERLTTRGSGESGAAVSAAEPVQEELAAAQRRLEESAAEVKRLTAVAASCRGELEQVKLSQVEAGRQAENDRDAREALWQKLQEANQKLSDASRDALGREAELEQRLGMAEYGQQMAEVQSSDLHARLQQHGSMLQDIQVLAVAASAAATGAAAQAVAERDSVYVDFGSLAEDMLAVQDSLQAFSRKEESSAELPAEAATTQDRHSSSPEQCTPRPRPCTAPAVSKELSSSSCSSISFTKGIATWDTSAPEVSSGAPTTLHGAQSARKWLDGQISPPRQLAAPPRLRNPAAITLPLLMPPAVAQEGRPTPRLATAQPESQRASAENPLLLIETPVGGAERGPSWNMDLPKVGLDNRKRWAASCPTTPNTAVLKAARPHTVARAGLIQSAKAPAGRAQEDAEMRRNAKRQLFAQAADLAADLARLRKRIHDRLQQLPACSGAELSQLQGCSAANSGAISLSSFCSQGTESVVAASPKYRPSCDVSSTMGVLHRNASQSGRPSGDLRLREEPSVPQAVTLSREPSPDLASMPPRIQRIAQMALLSKAAGAAPSTVESPQESHAAAATSEASASVGSKISAEPEALEVTSVPQAVAPISESIDQPAPRRRKQRHLLRSLVALPVLAVAFVAHPGLAGCCAAAAATLVGKNCQGSNSHARSQDTSGVQVKPQSGRRERKARIYG</sequence>
<dbReference type="EMBL" id="CAXHTA020000002">
    <property type="protein sequence ID" value="CAL5219269.1"/>
    <property type="molecule type" value="Genomic_DNA"/>
</dbReference>